<dbReference type="GO" id="GO:0022625">
    <property type="term" value="C:cytosolic large ribosomal subunit"/>
    <property type="evidence" value="ECO:0007669"/>
    <property type="project" value="TreeGrafter"/>
</dbReference>
<dbReference type="InterPro" id="IPR000456">
    <property type="entry name" value="Ribosomal_bL17"/>
</dbReference>
<evidence type="ECO:0000313" key="8">
    <source>
        <dbReference type="Proteomes" id="UP000177894"/>
    </source>
</evidence>
<name>A0AAC9RPN5_9CLOT</name>
<dbReference type="Gene3D" id="3.90.1030.10">
    <property type="entry name" value="Ribosomal protein L17"/>
    <property type="match status" value="1"/>
</dbReference>
<dbReference type="InterPro" id="IPR036373">
    <property type="entry name" value="Ribosomal_bL17_sf"/>
</dbReference>
<keyword evidence="3 4" id="KW-0687">Ribonucleoprotein</keyword>
<organism evidence="7 9">
    <name type="scientific">Clostridium formicaceticum</name>
    <dbReference type="NCBI Taxonomy" id="1497"/>
    <lineage>
        <taxon>Bacteria</taxon>
        <taxon>Bacillati</taxon>
        <taxon>Bacillota</taxon>
        <taxon>Clostridia</taxon>
        <taxon>Eubacteriales</taxon>
        <taxon>Clostridiaceae</taxon>
        <taxon>Clostridium</taxon>
    </lineage>
</organism>
<reference evidence="7 9" key="2">
    <citation type="submission" date="2017-03" db="EMBL/GenBank/DDBJ databases">
        <title>Complete sequence of Clostridium formicaceticum DSM 92.</title>
        <authorList>
            <person name="Poehlein A."/>
            <person name="Karl M."/>
            <person name="Bengelsdorf F.R."/>
            <person name="Duerre P."/>
            <person name="Daniel R."/>
        </authorList>
    </citation>
    <scope>NUCLEOTIDE SEQUENCE [LARGE SCALE GENOMIC DNA]</scope>
    <source>
        <strain evidence="7 9">DSM 92</strain>
    </source>
</reference>
<evidence type="ECO:0000256" key="1">
    <source>
        <dbReference type="ARBA" id="ARBA00008777"/>
    </source>
</evidence>
<protein>
    <recommendedName>
        <fullName evidence="4">Large ribosomal subunit protein bL17</fullName>
    </recommendedName>
</protein>
<accession>A0AAC9RPN5</accession>
<dbReference type="PANTHER" id="PTHR14413:SF16">
    <property type="entry name" value="LARGE RIBOSOMAL SUBUNIT PROTEIN BL17M"/>
    <property type="match status" value="1"/>
</dbReference>
<keyword evidence="2 4" id="KW-0689">Ribosomal protein</keyword>
<dbReference type="GO" id="GO:0006412">
    <property type="term" value="P:translation"/>
    <property type="evidence" value="ECO:0007669"/>
    <property type="project" value="UniProtKB-UniRule"/>
</dbReference>
<evidence type="ECO:0000256" key="2">
    <source>
        <dbReference type="ARBA" id="ARBA00022980"/>
    </source>
</evidence>
<dbReference type="PROSITE" id="PS01167">
    <property type="entry name" value="RIBOSOMAL_L17"/>
    <property type="match status" value="1"/>
</dbReference>
<dbReference type="EMBL" id="CP017603">
    <property type="protein sequence ID" value="AOY75075.1"/>
    <property type="molecule type" value="Genomic_DNA"/>
</dbReference>
<dbReference type="Pfam" id="PF01196">
    <property type="entry name" value="Ribosomal_L17"/>
    <property type="match status" value="1"/>
</dbReference>
<dbReference type="Proteomes" id="UP000192478">
    <property type="component" value="Chromosome"/>
</dbReference>
<dbReference type="GO" id="GO:0003735">
    <property type="term" value="F:structural constituent of ribosome"/>
    <property type="evidence" value="ECO:0007669"/>
    <property type="project" value="InterPro"/>
</dbReference>
<evidence type="ECO:0000313" key="6">
    <source>
        <dbReference type="EMBL" id="AOY75075.1"/>
    </source>
</evidence>
<reference evidence="6 8" key="1">
    <citation type="submission" date="2016-10" db="EMBL/GenBank/DDBJ databases">
        <title>Complete Genome Sequence of Acetogen Clostridium formicoaceticum ATCC 27076.</title>
        <authorList>
            <person name="Bao T."/>
            <person name="Cheng C."/>
            <person name="Zhao J."/>
            <person name="Yang S.-T."/>
            <person name="Wang J."/>
            <person name="Wang M."/>
        </authorList>
    </citation>
    <scope>NUCLEOTIDE SEQUENCE [LARGE SCALE GENOMIC DNA]</scope>
    <source>
        <strain evidence="6 8">ATCC 27076</strain>
    </source>
</reference>
<dbReference type="HAMAP" id="MF_01368">
    <property type="entry name" value="Ribosomal_bL17"/>
    <property type="match status" value="1"/>
</dbReference>
<dbReference type="Proteomes" id="UP000177894">
    <property type="component" value="Chromosome"/>
</dbReference>
<evidence type="ECO:0000256" key="4">
    <source>
        <dbReference type="HAMAP-Rule" id="MF_01368"/>
    </source>
</evidence>
<dbReference type="FunFam" id="3.90.1030.10:FF:000001">
    <property type="entry name" value="50S ribosomal protein L17"/>
    <property type="match status" value="1"/>
</dbReference>
<sequence length="113" mass="12815">MAGYRKLGRVSGHRDLMLRNLVTSLIKSGRIQTTETRAKETKRLAEKMITLAKRGDLHARRQALAFITDETVVKDLFTDLATKYEDRNGGYTRIIRVGPRRGDAAEMVILELV</sequence>
<keyword evidence="8" id="KW-1185">Reference proteome</keyword>
<dbReference type="AlphaFoldDB" id="A0AAC9RPN5"/>
<proteinExistence type="inferred from homology"/>
<dbReference type="InterPro" id="IPR047859">
    <property type="entry name" value="Ribosomal_bL17_CS"/>
</dbReference>
<evidence type="ECO:0000256" key="5">
    <source>
        <dbReference type="RuleBase" id="RU000660"/>
    </source>
</evidence>
<dbReference type="PANTHER" id="PTHR14413">
    <property type="entry name" value="RIBOSOMAL PROTEIN L17"/>
    <property type="match status" value="1"/>
</dbReference>
<evidence type="ECO:0000313" key="7">
    <source>
        <dbReference type="EMBL" id="ARE89499.1"/>
    </source>
</evidence>
<gene>
    <name evidence="4 7" type="primary">rplQ</name>
    <name evidence="6" type="ORF">BJL90_03670</name>
    <name evidence="7" type="ORF">CLFO_39770</name>
</gene>
<comment type="subunit">
    <text evidence="4">Part of the 50S ribosomal subunit. Contacts protein L32.</text>
</comment>
<dbReference type="EMBL" id="CP020559">
    <property type="protein sequence ID" value="ARE89499.1"/>
    <property type="molecule type" value="Genomic_DNA"/>
</dbReference>
<dbReference type="NCBIfam" id="TIGR00059">
    <property type="entry name" value="L17"/>
    <property type="match status" value="1"/>
</dbReference>
<comment type="similarity">
    <text evidence="1 4 5">Belongs to the bacterial ribosomal protein bL17 family.</text>
</comment>
<evidence type="ECO:0000256" key="3">
    <source>
        <dbReference type="ARBA" id="ARBA00023274"/>
    </source>
</evidence>
<dbReference type="RefSeq" id="WP_070964248.1">
    <property type="nucleotide sequence ID" value="NZ_CP017603.1"/>
</dbReference>
<dbReference type="KEGG" id="cfm:BJL90_03670"/>
<dbReference type="SUPFAM" id="SSF64263">
    <property type="entry name" value="Prokaryotic ribosomal protein L17"/>
    <property type="match status" value="1"/>
</dbReference>
<evidence type="ECO:0000313" key="9">
    <source>
        <dbReference type="Proteomes" id="UP000192478"/>
    </source>
</evidence>